<dbReference type="PANTHER" id="PTHR30304:SF0">
    <property type="entry name" value="D-TAGATOSE-1,6-BISPHOSPHATE ALDOLASE SUBUNIT GATY-RELATED"/>
    <property type="match status" value="1"/>
</dbReference>
<dbReference type="CDD" id="cd00947">
    <property type="entry name" value="TBP_aldolase_IIB"/>
    <property type="match status" value="1"/>
</dbReference>
<dbReference type="OrthoDB" id="9803995at2"/>
<evidence type="ECO:0000313" key="4">
    <source>
        <dbReference type="EMBL" id="SDM38131.1"/>
    </source>
</evidence>
<organism evidence="4 5">
    <name type="scientific">Dendrosporobacter quercicolus</name>
    <dbReference type="NCBI Taxonomy" id="146817"/>
    <lineage>
        <taxon>Bacteria</taxon>
        <taxon>Bacillati</taxon>
        <taxon>Bacillota</taxon>
        <taxon>Negativicutes</taxon>
        <taxon>Selenomonadales</taxon>
        <taxon>Sporomusaceae</taxon>
        <taxon>Dendrosporobacter</taxon>
    </lineage>
</organism>
<proteinExistence type="predicted"/>
<keyword evidence="3" id="KW-0862">Zinc</keyword>
<keyword evidence="5" id="KW-1185">Reference proteome</keyword>
<dbReference type="InterPro" id="IPR000771">
    <property type="entry name" value="FBA_II"/>
</dbReference>
<dbReference type="STRING" id="146817.SAMN04488502_10496"/>
<feature type="binding site" evidence="3">
    <location>
        <position position="83"/>
    </location>
    <ligand>
        <name>Zn(2+)</name>
        <dbReference type="ChEBI" id="CHEBI:29105"/>
        <label>1</label>
        <note>catalytic</note>
    </ligand>
</feature>
<dbReference type="SUPFAM" id="SSF51569">
    <property type="entry name" value="Aldolase"/>
    <property type="match status" value="1"/>
</dbReference>
<dbReference type="GO" id="GO:0008270">
    <property type="term" value="F:zinc ion binding"/>
    <property type="evidence" value="ECO:0007669"/>
    <property type="project" value="InterPro"/>
</dbReference>
<gene>
    <name evidence="4" type="ORF">SAMN04488502_10496</name>
</gene>
<dbReference type="NCBIfam" id="NF005288">
    <property type="entry name" value="PRK06806.1"/>
    <property type="match status" value="1"/>
</dbReference>
<evidence type="ECO:0000256" key="3">
    <source>
        <dbReference type="PIRSR" id="PIRSR001359-3"/>
    </source>
</evidence>
<feature type="binding site" evidence="3">
    <location>
        <position position="206"/>
    </location>
    <ligand>
        <name>Zn(2+)</name>
        <dbReference type="ChEBI" id="CHEBI:29105"/>
        <label>1</label>
        <note>catalytic</note>
    </ligand>
</feature>
<dbReference type="EMBL" id="FNHB01000004">
    <property type="protein sequence ID" value="SDM38131.1"/>
    <property type="molecule type" value="Genomic_DNA"/>
</dbReference>
<dbReference type="NCBIfam" id="TIGR00167">
    <property type="entry name" value="cbbA"/>
    <property type="match status" value="1"/>
</dbReference>
<keyword evidence="3" id="KW-0479">Metal-binding</keyword>
<dbReference type="Pfam" id="PF01116">
    <property type="entry name" value="F_bP_aldolase"/>
    <property type="match status" value="1"/>
</dbReference>
<feature type="binding site" evidence="3">
    <location>
        <position position="178"/>
    </location>
    <ligand>
        <name>Zn(2+)</name>
        <dbReference type="ChEBI" id="CHEBI:29105"/>
        <label>1</label>
        <note>catalytic</note>
    </ligand>
</feature>
<comment type="cofactor">
    <cofactor evidence="3">
        <name>Zn(2+)</name>
        <dbReference type="ChEBI" id="CHEBI:29105"/>
    </cofactor>
    <text evidence="3">Binds 2 Zn(2+) ions per subunit. One is catalytic and the other provides a structural contribution.</text>
</comment>
<dbReference type="PIRSF" id="PIRSF001359">
    <property type="entry name" value="F_bP_aldolase_II"/>
    <property type="match status" value="1"/>
</dbReference>
<evidence type="ECO:0000256" key="1">
    <source>
        <dbReference type="PIRSR" id="PIRSR001359-1"/>
    </source>
</evidence>
<sequence>MSLVNMTDMLKQAEEKNYAVGSFSVLNMEMIIGTIKAAEELKSPVMLQIAEGRLGYAPLALIGPMMLSAARAASVPVAVHLDHGLRVPTIKYALDLGFTSVMYDGSKVSLQDNIETTKQVIRLAWQYGATAEAEIGKVGGSEDGSEDLELMATPVEDAQRFYEETKVDALAVAIGNAHGVYKSAPQLQFDRLAKLDKVVGTALVLHGGSGITVEDFRKCIDLGIRKINVMTAALNRITAETKILAKEKPDFNYYDYTQCAVNAVYQNTKEHILAFRSENKA</sequence>
<dbReference type="Proteomes" id="UP000214880">
    <property type="component" value="Unassembled WGS sequence"/>
</dbReference>
<feature type="binding site" evidence="3">
    <location>
        <position position="104"/>
    </location>
    <ligand>
        <name>Zn(2+)</name>
        <dbReference type="ChEBI" id="CHEBI:29105"/>
        <label>2</label>
    </ligand>
</feature>
<protein>
    <submittedName>
        <fullName evidence="4">Fructose-bisphosphate aldolase, class II</fullName>
    </submittedName>
</protein>
<accession>A0A1G9SRV5</accession>
<dbReference type="AlphaFoldDB" id="A0A1G9SRV5"/>
<feature type="binding site" evidence="2">
    <location>
        <begin position="228"/>
        <end position="231"/>
    </location>
    <ligand>
        <name>dihydroxyacetone phosphate</name>
        <dbReference type="ChEBI" id="CHEBI:57642"/>
    </ligand>
</feature>
<dbReference type="GO" id="GO:0005975">
    <property type="term" value="P:carbohydrate metabolic process"/>
    <property type="evidence" value="ECO:0007669"/>
    <property type="project" value="InterPro"/>
</dbReference>
<name>A0A1G9SRV5_9FIRM</name>
<dbReference type="RefSeq" id="WP_092072188.1">
    <property type="nucleotide sequence ID" value="NZ_FNHB01000004.1"/>
</dbReference>
<dbReference type="InterPro" id="IPR050246">
    <property type="entry name" value="Class_II_FBP_aldolase"/>
</dbReference>
<feature type="binding site" evidence="3">
    <location>
        <position position="134"/>
    </location>
    <ligand>
        <name>Zn(2+)</name>
        <dbReference type="ChEBI" id="CHEBI:29105"/>
        <label>2</label>
    </ligand>
</feature>
<feature type="binding site" evidence="2">
    <location>
        <begin position="207"/>
        <end position="209"/>
    </location>
    <ligand>
        <name>dihydroxyacetone phosphate</name>
        <dbReference type="ChEBI" id="CHEBI:57642"/>
    </ligand>
</feature>
<evidence type="ECO:0000256" key="2">
    <source>
        <dbReference type="PIRSR" id="PIRSR001359-2"/>
    </source>
</evidence>
<feature type="binding site" evidence="2">
    <location>
        <position position="179"/>
    </location>
    <ligand>
        <name>dihydroxyacetone phosphate</name>
        <dbReference type="ChEBI" id="CHEBI:57642"/>
    </ligand>
</feature>
<dbReference type="InterPro" id="IPR013785">
    <property type="entry name" value="Aldolase_TIM"/>
</dbReference>
<dbReference type="Gene3D" id="3.20.20.70">
    <property type="entry name" value="Aldolase class I"/>
    <property type="match status" value="1"/>
</dbReference>
<evidence type="ECO:0000313" key="5">
    <source>
        <dbReference type="Proteomes" id="UP000214880"/>
    </source>
</evidence>
<feature type="active site" description="Proton donor" evidence="1">
    <location>
        <position position="82"/>
    </location>
</feature>
<dbReference type="PANTHER" id="PTHR30304">
    <property type="entry name" value="D-TAGATOSE-1,6-BISPHOSPHATE ALDOLASE"/>
    <property type="match status" value="1"/>
</dbReference>
<dbReference type="GO" id="GO:0016832">
    <property type="term" value="F:aldehyde-lyase activity"/>
    <property type="evidence" value="ECO:0007669"/>
    <property type="project" value="InterPro"/>
</dbReference>
<reference evidence="4 5" key="1">
    <citation type="submission" date="2016-10" db="EMBL/GenBank/DDBJ databases">
        <authorList>
            <person name="de Groot N.N."/>
        </authorList>
    </citation>
    <scope>NUCLEOTIDE SEQUENCE [LARGE SCALE GENOMIC DNA]</scope>
    <source>
        <strain evidence="4 5">DSM 1736</strain>
    </source>
</reference>